<evidence type="ECO:0000313" key="3">
    <source>
        <dbReference type="Proteomes" id="UP001155241"/>
    </source>
</evidence>
<proteinExistence type="predicted"/>
<dbReference type="Proteomes" id="UP001155241">
    <property type="component" value="Unassembled WGS sequence"/>
</dbReference>
<evidence type="ECO:0000313" key="2">
    <source>
        <dbReference type="EMBL" id="MCO6044750.1"/>
    </source>
</evidence>
<keyword evidence="3" id="KW-1185">Reference proteome</keyword>
<feature type="transmembrane region" description="Helical" evidence="1">
    <location>
        <begin position="347"/>
        <end position="364"/>
    </location>
</feature>
<keyword evidence="1" id="KW-0472">Membrane</keyword>
<dbReference type="InterPro" id="IPR018247">
    <property type="entry name" value="EF_Hand_1_Ca_BS"/>
</dbReference>
<dbReference type="PROSITE" id="PS00018">
    <property type="entry name" value="EF_HAND_1"/>
    <property type="match status" value="1"/>
</dbReference>
<organism evidence="2 3">
    <name type="scientific">Aeoliella straminimaris</name>
    <dbReference type="NCBI Taxonomy" id="2954799"/>
    <lineage>
        <taxon>Bacteria</taxon>
        <taxon>Pseudomonadati</taxon>
        <taxon>Planctomycetota</taxon>
        <taxon>Planctomycetia</taxon>
        <taxon>Pirellulales</taxon>
        <taxon>Lacipirellulaceae</taxon>
        <taxon>Aeoliella</taxon>
    </lineage>
</organism>
<keyword evidence="1" id="KW-0812">Transmembrane</keyword>
<gene>
    <name evidence="2" type="ORF">NG895_12605</name>
</gene>
<accession>A0A9X2F9A9</accession>
<comment type="caution">
    <text evidence="2">The sequence shown here is derived from an EMBL/GenBank/DDBJ whole genome shotgun (WGS) entry which is preliminary data.</text>
</comment>
<name>A0A9X2F9A9_9BACT</name>
<reference evidence="2" key="1">
    <citation type="submission" date="2022-06" db="EMBL/GenBank/DDBJ databases">
        <title>Aeoliella straminimaris, a novel planctomycete from sediments.</title>
        <authorList>
            <person name="Vitorino I.R."/>
            <person name="Lage O.M."/>
        </authorList>
    </citation>
    <scope>NUCLEOTIDE SEQUENCE</scope>
    <source>
        <strain evidence="2">ICT_H6.2</strain>
    </source>
</reference>
<protein>
    <recommendedName>
        <fullName evidence="4">PEP-CTERM protein-sorting domain-containing protein</fullName>
    </recommendedName>
</protein>
<sequence length="375" mass="39363">MTGIFLPRLIQAQDLKLRVNRATGALQLTGSSETVVGLAGYQINSTLETLNPDPGVFTGLHSIDSDWVLAGPQLPTGIAEFNENGDPAVVTAVDNSITLDLGNLYDPDAAQINGGFGFNVELNDLTLHYADTSFESSRIGIVEYYGDGDLNTIGITVDLSTGSAFIENESTFDQTIIGYVIKASTPGTLNTSLATFNGLRDETGGGSFEPPASLDGSNLAELDPTEDGIAIKAGQSYDLGTIGGIVDDLSVTFLLAGAGESSRTGFVKYVAAQNSPGDFNSDGIVNIADYAVWRNNLGAADETALNFNGDGGGVTTDDYQLWKDNFGAGSMSVAGLQSNRQAVPEPSMLYIVGAALFGTVYIVNRRRCDHRVASA</sequence>
<evidence type="ECO:0000256" key="1">
    <source>
        <dbReference type="SAM" id="Phobius"/>
    </source>
</evidence>
<dbReference type="RefSeq" id="WP_252852866.1">
    <property type="nucleotide sequence ID" value="NZ_JAMXLR010000038.1"/>
</dbReference>
<dbReference type="AlphaFoldDB" id="A0A9X2F9A9"/>
<evidence type="ECO:0008006" key="4">
    <source>
        <dbReference type="Google" id="ProtNLM"/>
    </source>
</evidence>
<dbReference type="EMBL" id="JAMXLR010000038">
    <property type="protein sequence ID" value="MCO6044750.1"/>
    <property type="molecule type" value="Genomic_DNA"/>
</dbReference>
<keyword evidence="1" id="KW-1133">Transmembrane helix</keyword>